<name>E9H503_DAPPU</name>
<sequence>MLLQRYSNRILLLVCCAISSVCAAPSSAVIGNELSGGLARESRQLIPDEKGTCFALGSGGPCSSTQLLGYDIFKRQLQCVVDPFSPESSPSQQNELVDGAENKELFSQDYISERIGWIEYLISISLSQRRSDSGSGGSLPPMPPLVTCPADSFLTASGSCVDDSRAAKCGPSTRFNEATGQYCTPENRMRCVEDNICQSQNQLLPAPPPPANCNNNNNLPNNNYMGADMANMPPPPPGFIINPPVMAAAAPQQQQQMSHQQRINYSNASTPLPHVLVTSDTNF</sequence>
<gene>
    <name evidence="2" type="ORF">DAPPUDRAFT_253505</name>
</gene>
<feature type="signal peptide" evidence="1">
    <location>
        <begin position="1"/>
        <end position="23"/>
    </location>
</feature>
<feature type="chain" id="PRO_5003241518" evidence="1">
    <location>
        <begin position="24"/>
        <end position="283"/>
    </location>
</feature>
<accession>E9H503</accession>
<evidence type="ECO:0000313" key="2">
    <source>
        <dbReference type="EMBL" id="EFX73268.1"/>
    </source>
</evidence>
<keyword evidence="3" id="KW-1185">Reference proteome</keyword>
<dbReference type="OrthoDB" id="6347202at2759"/>
<dbReference type="PhylomeDB" id="E9H503"/>
<reference evidence="2 3" key="1">
    <citation type="journal article" date="2011" name="Science">
        <title>The ecoresponsive genome of Daphnia pulex.</title>
        <authorList>
            <person name="Colbourne J.K."/>
            <person name="Pfrender M.E."/>
            <person name="Gilbert D."/>
            <person name="Thomas W.K."/>
            <person name="Tucker A."/>
            <person name="Oakley T.H."/>
            <person name="Tokishita S."/>
            <person name="Aerts A."/>
            <person name="Arnold G.J."/>
            <person name="Basu M.K."/>
            <person name="Bauer D.J."/>
            <person name="Caceres C.E."/>
            <person name="Carmel L."/>
            <person name="Casola C."/>
            <person name="Choi J.H."/>
            <person name="Detter J.C."/>
            <person name="Dong Q."/>
            <person name="Dusheyko S."/>
            <person name="Eads B.D."/>
            <person name="Frohlich T."/>
            <person name="Geiler-Samerotte K.A."/>
            <person name="Gerlach D."/>
            <person name="Hatcher P."/>
            <person name="Jogdeo S."/>
            <person name="Krijgsveld J."/>
            <person name="Kriventseva E.V."/>
            <person name="Kultz D."/>
            <person name="Laforsch C."/>
            <person name="Lindquist E."/>
            <person name="Lopez J."/>
            <person name="Manak J.R."/>
            <person name="Muller J."/>
            <person name="Pangilinan J."/>
            <person name="Patwardhan R.P."/>
            <person name="Pitluck S."/>
            <person name="Pritham E.J."/>
            <person name="Rechtsteiner A."/>
            <person name="Rho M."/>
            <person name="Rogozin I.B."/>
            <person name="Sakarya O."/>
            <person name="Salamov A."/>
            <person name="Schaack S."/>
            <person name="Shapiro H."/>
            <person name="Shiga Y."/>
            <person name="Skalitzky C."/>
            <person name="Smith Z."/>
            <person name="Souvorov A."/>
            <person name="Sung W."/>
            <person name="Tang Z."/>
            <person name="Tsuchiya D."/>
            <person name="Tu H."/>
            <person name="Vos H."/>
            <person name="Wang M."/>
            <person name="Wolf Y.I."/>
            <person name="Yamagata H."/>
            <person name="Yamada T."/>
            <person name="Ye Y."/>
            <person name="Shaw J.R."/>
            <person name="Andrews J."/>
            <person name="Crease T.J."/>
            <person name="Tang H."/>
            <person name="Lucas S.M."/>
            <person name="Robertson H.M."/>
            <person name="Bork P."/>
            <person name="Koonin E.V."/>
            <person name="Zdobnov E.M."/>
            <person name="Grigoriev I.V."/>
            <person name="Lynch M."/>
            <person name="Boore J.L."/>
        </authorList>
    </citation>
    <scope>NUCLEOTIDE SEQUENCE [LARGE SCALE GENOMIC DNA]</scope>
</reference>
<keyword evidence="1" id="KW-0732">Signal</keyword>
<dbReference type="InParanoid" id="E9H503"/>
<protein>
    <submittedName>
        <fullName evidence="2">Uncharacterized protein</fullName>
    </submittedName>
</protein>
<dbReference type="AlphaFoldDB" id="E9H503"/>
<dbReference type="PANTHER" id="PTHR21177:SF7">
    <property type="entry name" value="GH11627P"/>
    <property type="match status" value="1"/>
</dbReference>
<evidence type="ECO:0000313" key="3">
    <source>
        <dbReference type="Proteomes" id="UP000000305"/>
    </source>
</evidence>
<dbReference type="KEGG" id="dpx:DAPPUDRAFT_253505"/>
<evidence type="ECO:0000256" key="1">
    <source>
        <dbReference type="SAM" id="SignalP"/>
    </source>
</evidence>
<dbReference type="Proteomes" id="UP000000305">
    <property type="component" value="Unassembled WGS sequence"/>
</dbReference>
<dbReference type="PANTHER" id="PTHR21177">
    <property type="entry name" value="IP06524P-RELATED"/>
    <property type="match status" value="1"/>
</dbReference>
<organism evidence="2 3">
    <name type="scientific">Daphnia pulex</name>
    <name type="common">Water flea</name>
    <dbReference type="NCBI Taxonomy" id="6669"/>
    <lineage>
        <taxon>Eukaryota</taxon>
        <taxon>Metazoa</taxon>
        <taxon>Ecdysozoa</taxon>
        <taxon>Arthropoda</taxon>
        <taxon>Crustacea</taxon>
        <taxon>Branchiopoda</taxon>
        <taxon>Diplostraca</taxon>
        <taxon>Cladocera</taxon>
        <taxon>Anomopoda</taxon>
        <taxon>Daphniidae</taxon>
        <taxon>Daphnia</taxon>
    </lineage>
</organism>
<proteinExistence type="predicted"/>
<dbReference type="EMBL" id="GL732592">
    <property type="protein sequence ID" value="EFX73268.1"/>
    <property type="molecule type" value="Genomic_DNA"/>
</dbReference>
<dbReference type="HOGENOM" id="CLU_984366_0_0_1"/>